<keyword evidence="4" id="KW-0378">Hydrolase</keyword>
<reference evidence="7" key="1">
    <citation type="submission" date="2025-08" db="UniProtKB">
        <authorList>
            <consortium name="RefSeq"/>
        </authorList>
    </citation>
    <scope>IDENTIFICATION</scope>
    <source>
        <tissue evidence="7">Whole Larva</tissue>
    </source>
</reference>
<evidence type="ECO:0000256" key="2">
    <source>
        <dbReference type="ARBA" id="ARBA00022490"/>
    </source>
</evidence>
<dbReference type="PANTHER" id="PTHR23402:SF1">
    <property type="entry name" value="PYROGLUTAMYL-PEPTIDASE I"/>
    <property type="match status" value="1"/>
</dbReference>
<protein>
    <submittedName>
        <fullName evidence="7">Pyroglutamyl-peptidase 1</fullName>
    </submittedName>
</protein>
<dbReference type="PIRSF" id="PIRSF015592">
    <property type="entry name" value="Prld-crbxl_pptds"/>
    <property type="match status" value="1"/>
</dbReference>
<sequence length="192" mass="22035">MEERTILVTGFGLFNTYKVNASWEAVKLLNDRKFPGYKLITVEVPVTYKYIEENIDLLWSKYKPSLVIHVGVCHRRWITLEHCANRLGYVKTDSEDCCHPTQKVCEIGEDCIRTGINIEAICASLEKHDIKIGVSKDAGRYLCEYIYYKSLNIDSSKTLFVHVPSLNEPYTAEQLSESLHKIIMEALKQVNS</sequence>
<dbReference type="CDD" id="cd00501">
    <property type="entry name" value="Peptidase_C15"/>
    <property type="match status" value="1"/>
</dbReference>
<dbReference type="PANTHER" id="PTHR23402">
    <property type="entry name" value="PROTEASE FAMILY C15 PYROGLUTAMYL-PEPTIDASE I-RELATED"/>
    <property type="match status" value="1"/>
</dbReference>
<dbReference type="InterPro" id="IPR036440">
    <property type="entry name" value="Peptidase_C15-like_sf"/>
</dbReference>
<name>A0ABM1N315_NICVS</name>
<dbReference type="Gene3D" id="3.40.630.20">
    <property type="entry name" value="Peptidase C15, pyroglutamyl peptidase I-like"/>
    <property type="match status" value="1"/>
</dbReference>
<accession>A0ABM1N315</accession>
<keyword evidence="6" id="KW-1185">Reference proteome</keyword>
<dbReference type="Pfam" id="PF01470">
    <property type="entry name" value="Peptidase_C15"/>
    <property type="match status" value="1"/>
</dbReference>
<evidence type="ECO:0000313" key="7">
    <source>
        <dbReference type="RefSeq" id="XP_017781215.1"/>
    </source>
</evidence>
<proteinExistence type="inferred from homology"/>
<evidence type="ECO:0000256" key="4">
    <source>
        <dbReference type="ARBA" id="ARBA00022801"/>
    </source>
</evidence>
<evidence type="ECO:0000256" key="3">
    <source>
        <dbReference type="ARBA" id="ARBA00022670"/>
    </source>
</evidence>
<dbReference type="PRINTS" id="PR00706">
    <property type="entry name" value="PYROGLUPTASE"/>
</dbReference>
<dbReference type="InterPro" id="IPR000816">
    <property type="entry name" value="Peptidase_C15"/>
</dbReference>
<evidence type="ECO:0000313" key="6">
    <source>
        <dbReference type="Proteomes" id="UP000695000"/>
    </source>
</evidence>
<keyword evidence="2" id="KW-0963">Cytoplasm</keyword>
<keyword evidence="3" id="KW-0645">Protease</keyword>
<dbReference type="InterPro" id="IPR016125">
    <property type="entry name" value="Peptidase_C15-like"/>
</dbReference>
<gene>
    <name evidence="7" type="primary">LOC108566025</name>
</gene>
<dbReference type="SUPFAM" id="SSF53182">
    <property type="entry name" value="Pyrrolidone carboxyl peptidase (pyroglutamate aminopeptidase)"/>
    <property type="match status" value="1"/>
</dbReference>
<dbReference type="GeneID" id="108566025"/>
<organism evidence="6 7">
    <name type="scientific">Nicrophorus vespilloides</name>
    <name type="common">Boreal carrion beetle</name>
    <dbReference type="NCBI Taxonomy" id="110193"/>
    <lineage>
        <taxon>Eukaryota</taxon>
        <taxon>Metazoa</taxon>
        <taxon>Ecdysozoa</taxon>
        <taxon>Arthropoda</taxon>
        <taxon>Hexapoda</taxon>
        <taxon>Insecta</taxon>
        <taxon>Pterygota</taxon>
        <taxon>Neoptera</taxon>
        <taxon>Endopterygota</taxon>
        <taxon>Coleoptera</taxon>
        <taxon>Polyphaga</taxon>
        <taxon>Staphyliniformia</taxon>
        <taxon>Silphidae</taxon>
        <taxon>Nicrophorinae</taxon>
        <taxon>Nicrophorus</taxon>
    </lineage>
</organism>
<dbReference type="RefSeq" id="XP_017781215.1">
    <property type="nucleotide sequence ID" value="XM_017925726.1"/>
</dbReference>
<evidence type="ECO:0000256" key="5">
    <source>
        <dbReference type="ARBA" id="ARBA00022807"/>
    </source>
</evidence>
<keyword evidence="5" id="KW-0788">Thiol protease</keyword>
<evidence type="ECO:0000256" key="1">
    <source>
        <dbReference type="ARBA" id="ARBA00006641"/>
    </source>
</evidence>
<dbReference type="Proteomes" id="UP000695000">
    <property type="component" value="Unplaced"/>
</dbReference>
<comment type="similarity">
    <text evidence="1">Belongs to the peptidase C15 family.</text>
</comment>